<dbReference type="AlphaFoldDB" id="A0AAU7CBB6"/>
<comment type="cofactor">
    <cofactor evidence="1">
        <name>Fe(2+)</name>
        <dbReference type="ChEBI" id="CHEBI:29033"/>
    </cofactor>
</comment>
<keyword evidence="2" id="KW-0560">Oxidoreductase</keyword>
<keyword evidence="2" id="KW-0223">Dioxygenase</keyword>
<dbReference type="GO" id="GO:0016706">
    <property type="term" value="F:2-oxoglutarate-dependent dioxygenase activity"/>
    <property type="evidence" value="ECO:0007669"/>
    <property type="project" value="UniProtKB-ARBA"/>
</dbReference>
<evidence type="ECO:0000256" key="1">
    <source>
        <dbReference type="ARBA" id="ARBA00001954"/>
    </source>
</evidence>
<evidence type="ECO:0000313" key="2">
    <source>
        <dbReference type="EMBL" id="XBH02526.1"/>
    </source>
</evidence>
<dbReference type="InterPro" id="IPR008775">
    <property type="entry name" value="Phytyl_CoA_dOase-like"/>
</dbReference>
<sequence>MSATNGRYAELPGVLERAGFAIVTDVIDSRVVSELINAIDAIPPQGLVLERGGNVYAMRNVLSLLPASRELAESEAMIRLTRAILGPGAFVVRGLLFDKTPAANWGVPWHQDLTIAVKARTETAGYGPWTVKGGIPHVQPPVSVLEQMLTVRVHLDDSDDERGPLRVVPGSHAAGRLGAEATREWLTRVPPQTCLVPRGGALLMRPLILHASSPAEASGRRRVIHLEYAAAPLPGDVTWFESECPGP</sequence>
<dbReference type="Gene3D" id="2.60.120.620">
    <property type="entry name" value="q2cbj1_9rhob like domain"/>
    <property type="match status" value="1"/>
</dbReference>
<dbReference type="GO" id="GO:0005506">
    <property type="term" value="F:iron ion binding"/>
    <property type="evidence" value="ECO:0007669"/>
    <property type="project" value="UniProtKB-ARBA"/>
</dbReference>
<dbReference type="PANTHER" id="PTHR20883:SF48">
    <property type="entry name" value="ECTOINE DIOXYGENASE"/>
    <property type="match status" value="1"/>
</dbReference>
<accession>A0AAU7CBB6</accession>
<dbReference type="SUPFAM" id="SSF51197">
    <property type="entry name" value="Clavaminate synthase-like"/>
    <property type="match status" value="1"/>
</dbReference>
<organism evidence="2">
    <name type="scientific">Singulisphaera sp. Ch08</name>
    <dbReference type="NCBI Taxonomy" id="3120278"/>
    <lineage>
        <taxon>Bacteria</taxon>
        <taxon>Pseudomonadati</taxon>
        <taxon>Planctomycetota</taxon>
        <taxon>Planctomycetia</taxon>
        <taxon>Isosphaerales</taxon>
        <taxon>Isosphaeraceae</taxon>
        <taxon>Singulisphaera</taxon>
    </lineage>
</organism>
<reference evidence="2" key="1">
    <citation type="submission" date="2024-05" db="EMBL/GenBank/DDBJ databases">
        <title>Planctomycetes of the genus Singulisphaera possess chitinolytic capabilities.</title>
        <authorList>
            <person name="Ivanova A."/>
        </authorList>
    </citation>
    <scope>NUCLEOTIDE SEQUENCE</scope>
    <source>
        <strain evidence="2">Ch08T</strain>
    </source>
</reference>
<dbReference type="Pfam" id="PF05721">
    <property type="entry name" value="PhyH"/>
    <property type="match status" value="1"/>
</dbReference>
<dbReference type="PANTHER" id="PTHR20883">
    <property type="entry name" value="PHYTANOYL-COA DIOXYGENASE DOMAIN CONTAINING 1"/>
    <property type="match status" value="1"/>
</dbReference>
<dbReference type="RefSeq" id="WP_406695267.1">
    <property type="nucleotide sequence ID" value="NZ_CP155447.1"/>
</dbReference>
<dbReference type="EMBL" id="CP155447">
    <property type="protein sequence ID" value="XBH02526.1"/>
    <property type="molecule type" value="Genomic_DNA"/>
</dbReference>
<name>A0AAU7CBB6_9BACT</name>
<protein>
    <submittedName>
        <fullName evidence="2">Phytanoyl-CoA dioxygenase family protein</fullName>
    </submittedName>
</protein>
<gene>
    <name evidence="2" type="ORF">V5E97_29955</name>
</gene>
<proteinExistence type="predicted"/>